<dbReference type="PANTHER" id="PTHR46553:SF3">
    <property type="entry name" value="ADENINE NUCLEOTIDE ALPHA HYDROLASES-LIKE SUPERFAMILY PROTEIN"/>
    <property type="match status" value="1"/>
</dbReference>
<dbReference type="InterPro" id="IPR006016">
    <property type="entry name" value="UspA"/>
</dbReference>
<reference evidence="3 4" key="1">
    <citation type="submission" date="2018-03" db="EMBL/GenBank/DDBJ databases">
        <title>Comparative analysis of microorganisms from saline springs in Andes Mountain Range, Colombia.</title>
        <authorList>
            <person name="Rubin E."/>
        </authorList>
    </citation>
    <scope>NUCLEOTIDE SEQUENCE [LARGE SCALE GENOMIC DNA]</scope>
    <source>
        <strain evidence="3 4">CG 23</strain>
    </source>
</reference>
<feature type="domain" description="UspA" evidence="2">
    <location>
        <begin position="7"/>
        <end position="148"/>
    </location>
</feature>
<evidence type="ECO:0000259" key="2">
    <source>
        <dbReference type="Pfam" id="PF00582"/>
    </source>
</evidence>
<evidence type="ECO:0000313" key="4">
    <source>
        <dbReference type="Proteomes" id="UP000239895"/>
    </source>
</evidence>
<dbReference type="InterPro" id="IPR014729">
    <property type="entry name" value="Rossmann-like_a/b/a_fold"/>
</dbReference>
<sequence length="306" mass="32707">MSERHGVVVGVDGSTDSDQALYWAAAEAVRRGTTLTVLTTYDVTTVPGSAGYGIGPDAMRDEATVVVGRAAERLAKAREECAGQVPEADDISWETVRGSAAGVLVEHSATSALLVVGRRGLNAFDRVVLGSVSAVLSARAKGPVAIVPFDPVAAATACPGDVVGAVWRVAAAVDFDDHLERVLDIAFEEAQHAGVPLLLVHALHSEFIAGPYAMDTAWVHEYAEEATARLHDELSRWEQKYPTVPTTIEMARGSIVDVLTRRLSRHDLVVVGGRPHAPILGRIFRSDADRLGRDVECPILVAHEQR</sequence>
<dbReference type="Proteomes" id="UP000239895">
    <property type="component" value="Unassembled WGS sequence"/>
</dbReference>
<comment type="caution">
    <text evidence="3">The sequence shown here is derived from an EMBL/GenBank/DDBJ whole genome shotgun (WGS) entry which is preliminary data.</text>
</comment>
<comment type="similarity">
    <text evidence="1">Belongs to the universal stress protein A family.</text>
</comment>
<evidence type="ECO:0000313" key="3">
    <source>
        <dbReference type="EMBL" id="PRZ03325.1"/>
    </source>
</evidence>
<dbReference type="PANTHER" id="PTHR46553">
    <property type="entry name" value="ADENINE NUCLEOTIDE ALPHA HYDROLASES-LIKE SUPERFAMILY PROTEIN"/>
    <property type="match status" value="1"/>
</dbReference>
<organism evidence="3 4">
    <name type="scientific">Isoptericola halotolerans</name>
    <dbReference type="NCBI Taxonomy" id="300560"/>
    <lineage>
        <taxon>Bacteria</taxon>
        <taxon>Bacillati</taxon>
        <taxon>Actinomycetota</taxon>
        <taxon>Actinomycetes</taxon>
        <taxon>Micrococcales</taxon>
        <taxon>Promicromonosporaceae</taxon>
        <taxon>Isoptericola</taxon>
    </lineage>
</organism>
<dbReference type="EMBL" id="PVTX01000014">
    <property type="protein sequence ID" value="PRZ03325.1"/>
    <property type="molecule type" value="Genomic_DNA"/>
</dbReference>
<feature type="domain" description="UspA" evidence="2">
    <location>
        <begin position="168"/>
        <end position="302"/>
    </location>
</feature>
<keyword evidence="4" id="KW-1185">Reference proteome</keyword>
<protein>
    <submittedName>
        <fullName evidence="3">Nucleotide-binding universal stress UspA family protein</fullName>
    </submittedName>
</protein>
<evidence type="ECO:0000256" key="1">
    <source>
        <dbReference type="ARBA" id="ARBA00008791"/>
    </source>
</evidence>
<dbReference type="CDD" id="cd00293">
    <property type="entry name" value="USP-like"/>
    <property type="match status" value="1"/>
</dbReference>
<proteinExistence type="inferred from homology"/>
<dbReference type="Pfam" id="PF00582">
    <property type="entry name" value="Usp"/>
    <property type="match status" value="2"/>
</dbReference>
<dbReference type="Gene3D" id="3.40.50.620">
    <property type="entry name" value="HUPs"/>
    <property type="match status" value="2"/>
</dbReference>
<dbReference type="PRINTS" id="PR01438">
    <property type="entry name" value="UNVRSLSTRESS"/>
</dbReference>
<name>A0ABX5EBS0_9MICO</name>
<gene>
    <name evidence="3" type="ORF">BCL65_11439</name>
</gene>
<dbReference type="InterPro" id="IPR006015">
    <property type="entry name" value="Universal_stress_UspA"/>
</dbReference>
<accession>A0ABX5EBS0</accession>
<dbReference type="RefSeq" id="WP_165800058.1">
    <property type="nucleotide sequence ID" value="NZ_PVTX01000014.1"/>
</dbReference>
<dbReference type="SUPFAM" id="SSF52402">
    <property type="entry name" value="Adenine nucleotide alpha hydrolases-like"/>
    <property type="match status" value="2"/>
</dbReference>